<protein>
    <submittedName>
        <fullName evidence="1">Uncharacterized protein</fullName>
    </submittedName>
</protein>
<sequence length="137" mass="15704">MPIKEIKDKKKRTIALFYPKSISAKGSIRFLTPQSFPLQVGLIEHRHGKKVLPHIHRNLFYDVNTTQEFIYVEKGRNILITLFDIKWTEIKKIKMAAGDSILFVGGGHSLDIPPNCRLFEIKQGPYPGDAKAKIFKK</sequence>
<evidence type="ECO:0000313" key="1">
    <source>
        <dbReference type="EMBL" id="OGN30019.1"/>
    </source>
</evidence>
<organism evidence="1 2">
    <name type="scientific">Candidatus Yanofskybacteria bacterium RIFCSPLOWO2_01_FULL_49_25</name>
    <dbReference type="NCBI Taxonomy" id="1802701"/>
    <lineage>
        <taxon>Bacteria</taxon>
        <taxon>Candidatus Yanofskyibacteriota</taxon>
    </lineage>
</organism>
<evidence type="ECO:0000313" key="2">
    <source>
        <dbReference type="Proteomes" id="UP000179047"/>
    </source>
</evidence>
<comment type="caution">
    <text evidence="1">The sequence shown here is derived from an EMBL/GenBank/DDBJ whole genome shotgun (WGS) entry which is preliminary data.</text>
</comment>
<dbReference type="EMBL" id="MGKP01000001">
    <property type="protein sequence ID" value="OGN30019.1"/>
    <property type="molecule type" value="Genomic_DNA"/>
</dbReference>
<dbReference type="STRING" id="1802701.A3A33_01700"/>
<gene>
    <name evidence="1" type="ORF">A3A33_01700</name>
</gene>
<name>A0A1F8GZY1_9BACT</name>
<dbReference type="AlphaFoldDB" id="A0A1F8GZY1"/>
<proteinExistence type="predicted"/>
<accession>A0A1F8GZY1</accession>
<reference evidence="1 2" key="1">
    <citation type="journal article" date="2016" name="Nat. Commun.">
        <title>Thousands of microbial genomes shed light on interconnected biogeochemical processes in an aquifer system.</title>
        <authorList>
            <person name="Anantharaman K."/>
            <person name="Brown C.T."/>
            <person name="Hug L.A."/>
            <person name="Sharon I."/>
            <person name="Castelle C.J."/>
            <person name="Probst A.J."/>
            <person name="Thomas B.C."/>
            <person name="Singh A."/>
            <person name="Wilkins M.J."/>
            <person name="Karaoz U."/>
            <person name="Brodie E.L."/>
            <person name="Williams K.H."/>
            <person name="Hubbard S.S."/>
            <person name="Banfield J.F."/>
        </authorList>
    </citation>
    <scope>NUCLEOTIDE SEQUENCE [LARGE SCALE GENOMIC DNA]</scope>
</reference>
<dbReference type="Proteomes" id="UP000179047">
    <property type="component" value="Unassembled WGS sequence"/>
</dbReference>